<feature type="transmembrane region" description="Helical" evidence="8">
    <location>
        <begin position="206"/>
        <end position="226"/>
    </location>
</feature>
<feature type="transmembrane region" description="Helical" evidence="8">
    <location>
        <begin position="533"/>
        <end position="552"/>
    </location>
</feature>
<dbReference type="PANTHER" id="PTHR23501:SF12">
    <property type="entry name" value="MAJOR FACILITATOR SUPERFAMILY (MFS) PROFILE DOMAIN-CONTAINING PROTEIN-RELATED"/>
    <property type="match status" value="1"/>
</dbReference>
<feature type="compositionally biased region" description="Basic and acidic residues" evidence="7">
    <location>
        <begin position="7"/>
        <end position="19"/>
    </location>
</feature>
<feature type="transmembrane region" description="Helical" evidence="8">
    <location>
        <begin position="174"/>
        <end position="194"/>
    </location>
</feature>
<dbReference type="InterPro" id="IPR036259">
    <property type="entry name" value="MFS_trans_sf"/>
</dbReference>
<keyword evidence="3" id="KW-0813">Transport</keyword>
<evidence type="ECO:0000256" key="3">
    <source>
        <dbReference type="ARBA" id="ARBA00022448"/>
    </source>
</evidence>
<dbReference type="InterPro" id="IPR011701">
    <property type="entry name" value="MFS"/>
</dbReference>
<feature type="domain" description="Major facilitator superfamily (MFS) profile" evidence="9">
    <location>
        <begin position="51"/>
        <end position="565"/>
    </location>
</feature>
<feature type="transmembrane region" description="Helical" evidence="8">
    <location>
        <begin position="359"/>
        <end position="379"/>
    </location>
</feature>
<feature type="transmembrane region" description="Helical" evidence="8">
    <location>
        <begin position="318"/>
        <end position="339"/>
    </location>
</feature>
<dbReference type="RefSeq" id="XP_070896753.1">
    <property type="nucleotide sequence ID" value="XM_071046269.1"/>
</dbReference>
<evidence type="ECO:0000256" key="5">
    <source>
        <dbReference type="ARBA" id="ARBA00022989"/>
    </source>
</evidence>
<dbReference type="SUPFAM" id="SSF103473">
    <property type="entry name" value="MFS general substrate transporter"/>
    <property type="match status" value="1"/>
</dbReference>
<accession>A0ABR4JZW1</accession>
<evidence type="ECO:0000313" key="11">
    <source>
        <dbReference type="Proteomes" id="UP001610444"/>
    </source>
</evidence>
<evidence type="ECO:0000256" key="8">
    <source>
        <dbReference type="SAM" id="Phobius"/>
    </source>
</evidence>
<evidence type="ECO:0000256" key="7">
    <source>
        <dbReference type="SAM" id="MobiDB-lite"/>
    </source>
</evidence>
<dbReference type="PANTHER" id="PTHR23501">
    <property type="entry name" value="MAJOR FACILITATOR SUPERFAMILY"/>
    <property type="match status" value="1"/>
</dbReference>
<feature type="transmembrane region" description="Helical" evidence="8">
    <location>
        <begin position="412"/>
        <end position="429"/>
    </location>
</feature>
<feature type="transmembrane region" description="Helical" evidence="8">
    <location>
        <begin position="450"/>
        <end position="475"/>
    </location>
</feature>
<dbReference type="Gene3D" id="1.20.1250.20">
    <property type="entry name" value="MFS general substrate transporter like domains"/>
    <property type="match status" value="1"/>
</dbReference>
<evidence type="ECO:0000256" key="1">
    <source>
        <dbReference type="ARBA" id="ARBA00004141"/>
    </source>
</evidence>
<feature type="transmembrane region" description="Helical" evidence="8">
    <location>
        <begin position="278"/>
        <end position="297"/>
    </location>
</feature>
<feature type="transmembrane region" description="Helical" evidence="8">
    <location>
        <begin position="116"/>
        <end position="135"/>
    </location>
</feature>
<dbReference type="Proteomes" id="UP001610444">
    <property type="component" value="Unassembled WGS sequence"/>
</dbReference>
<comment type="similarity">
    <text evidence="2">Belongs to the major facilitator superfamily. TCR/Tet family.</text>
</comment>
<reference evidence="10 11" key="1">
    <citation type="submission" date="2024-07" db="EMBL/GenBank/DDBJ databases">
        <title>Section-level genome sequencing and comparative genomics of Aspergillus sections Usti and Cavernicolus.</title>
        <authorList>
            <consortium name="Lawrence Berkeley National Laboratory"/>
            <person name="Nybo J.L."/>
            <person name="Vesth T.C."/>
            <person name="Theobald S."/>
            <person name="Frisvad J.C."/>
            <person name="Larsen T.O."/>
            <person name="Kjaerboelling I."/>
            <person name="Rothschild-Mancinelli K."/>
            <person name="Lyhne E.K."/>
            <person name="Kogle M.E."/>
            <person name="Barry K."/>
            <person name="Clum A."/>
            <person name="Na H."/>
            <person name="Ledsgaard L."/>
            <person name="Lin J."/>
            <person name="Lipzen A."/>
            <person name="Kuo A."/>
            <person name="Riley R."/>
            <person name="Mondo S."/>
            <person name="LaButti K."/>
            <person name="Haridas S."/>
            <person name="Pangalinan J."/>
            <person name="Salamov A.A."/>
            <person name="Simmons B.A."/>
            <person name="Magnuson J.K."/>
            <person name="Chen J."/>
            <person name="Drula E."/>
            <person name="Henrissat B."/>
            <person name="Wiebenga A."/>
            <person name="Lubbers R.J."/>
            <person name="Gomes A.C."/>
            <person name="Macurrencykelacurrency M.R."/>
            <person name="Stajich J."/>
            <person name="Grigoriev I.V."/>
            <person name="Mortensen U.H."/>
            <person name="De vries R.P."/>
            <person name="Baker S.E."/>
            <person name="Andersen M.R."/>
        </authorList>
    </citation>
    <scope>NUCLEOTIDE SEQUENCE [LARGE SCALE GENOMIC DNA]</scope>
    <source>
        <strain evidence="10 11">CBS 756.74</strain>
    </source>
</reference>
<dbReference type="EMBL" id="JBFXLR010000036">
    <property type="protein sequence ID" value="KAL2845619.1"/>
    <property type="molecule type" value="Genomic_DNA"/>
</dbReference>
<gene>
    <name evidence="10" type="ORF">BJX68DRAFT_269146</name>
</gene>
<feature type="transmembrane region" description="Helical" evidence="8">
    <location>
        <begin position="386"/>
        <end position="406"/>
    </location>
</feature>
<organism evidence="10 11">
    <name type="scientific">Aspergillus pseudodeflectus</name>
    <dbReference type="NCBI Taxonomy" id="176178"/>
    <lineage>
        <taxon>Eukaryota</taxon>
        <taxon>Fungi</taxon>
        <taxon>Dikarya</taxon>
        <taxon>Ascomycota</taxon>
        <taxon>Pezizomycotina</taxon>
        <taxon>Eurotiomycetes</taxon>
        <taxon>Eurotiomycetidae</taxon>
        <taxon>Eurotiales</taxon>
        <taxon>Aspergillaceae</taxon>
        <taxon>Aspergillus</taxon>
        <taxon>Aspergillus subgen. Nidulantes</taxon>
    </lineage>
</organism>
<evidence type="ECO:0000259" key="9">
    <source>
        <dbReference type="PROSITE" id="PS50850"/>
    </source>
</evidence>
<sequence length="565" mass="60213">MSALDAQPKDRWPAPKVTDHPYTTKNAEAGTAEQNPSEHRPGLSPWKWRGSLFAILLTCLIHGYDVSNVANIQPHLYEAFGDIELLPWIALSYTLSVFAVLSLSRKVTYCFDLRSIYIASIVIFLAGAAVGGSASSMSAVIVGRVIMGVGGAIVYQTNLTFISVFASPAQNQRLIGALSGAWAAGLIVGGPIGAALAENPDTTWRWAFYLNLPWMGLALAITVFCFPPTYLGPSIPLTSRILQVDPLGIAFNMATPVLFSIALVFSGPVWAWDSGPSIAIWVLFGVVLCTWILQQYLCILTTPSQRAIPVHLLPRLDLIPLWISSGCAAVAYAIPLYYIPLFFAFARGHDAIQQTVRTLPFILTFITTVVIVAGVLPMVGRRYHLFYIFAGTLITSGSAALATTLSRSTPDSHILGFSALIGIGLGFSFQHGIGISNTLNANVKDRVDSATLLLLAQMGAIAISLSIGGCILSNVGEARLASALEGVGLSREEIRQALAGAASVLRERLVREGEEEVFGRAVEAVAGVLALEFWLVVAAGGVCVLCGVAMGLERRSVRGAKVDAA</sequence>
<keyword evidence="4 8" id="KW-0812">Transmembrane</keyword>
<feature type="transmembrane region" description="Helical" evidence="8">
    <location>
        <begin position="141"/>
        <end position="162"/>
    </location>
</feature>
<name>A0ABR4JZW1_9EURO</name>
<keyword evidence="11" id="KW-1185">Reference proteome</keyword>
<dbReference type="Pfam" id="PF07690">
    <property type="entry name" value="MFS_1"/>
    <property type="match status" value="1"/>
</dbReference>
<evidence type="ECO:0000256" key="4">
    <source>
        <dbReference type="ARBA" id="ARBA00022692"/>
    </source>
</evidence>
<keyword evidence="5 8" id="KW-1133">Transmembrane helix</keyword>
<keyword evidence="6 8" id="KW-0472">Membrane</keyword>
<feature type="transmembrane region" description="Helical" evidence="8">
    <location>
        <begin position="85"/>
        <end position="104"/>
    </location>
</feature>
<evidence type="ECO:0000313" key="10">
    <source>
        <dbReference type="EMBL" id="KAL2845619.1"/>
    </source>
</evidence>
<dbReference type="PROSITE" id="PS50850">
    <property type="entry name" value="MFS"/>
    <property type="match status" value="1"/>
</dbReference>
<dbReference type="GeneID" id="98161433"/>
<comment type="subcellular location">
    <subcellularLocation>
        <location evidence="1">Membrane</location>
        <topology evidence="1">Multi-pass membrane protein</topology>
    </subcellularLocation>
</comment>
<dbReference type="InterPro" id="IPR020846">
    <property type="entry name" value="MFS_dom"/>
</dbReference>
<evidence type="ECO:0000256" key="2">
    <source>
        <dbReference type="ARBA" id="ARBA00007520"/>
    </source>
</evidence>
<protein>
    <submittedName>
        <fullName evidence="10">Major facilitator superfamily domain-containing protein</fullName>
    </submittedName>
</protein>
<evidence type="ECO:0000256" key="6">
    <source>
        <dbReference type="ARBA" id="ARBA00023136"/>
    </source>
</evidence>
<comment type="caution">
    <text evidence="10">The sequence shown here is derived from an EMBL/GenBank/DDBJ whole genome shotgun (WGS) entry which is preliminary data.</text>
</comment>
<feature type="region of interest" description="Disordered" evidence="7">
    <location>
        <begin position="1"/>
        <end position="42"/>
    </location>
</feature>
<proteinExistence type="inferred from homology"/>
<feature type="transmembrane region" description="Helical" evidence="8">
    <location>
        <begin position="247"/>
        <end position="272"/>
    </location>
</feature>